<dbReference type="GO" id="GO:0016887">
    <property type="term" value="F:ATP hydrolysis activity"/>
    <property type="evidence" value="ECO:0007669"/>
    <property type="project" value="InterPro"/>
</dbReference>
<dbReference type="AlphaFoldDB" id="A0A1I6Z8K7"/>
<reference evidence="3" key="1">
    <citation type="submission" date="2016-10" db="EMBL/GenBank/DDBJ databases">
        <authorList>
            <person name="Varghese N."/>
            <person name="Submissions S."/>
        </authorList>
    </citation>
    <scope>NUCLEOTIDE SEQUENCE [LARGE SCALE GENOMIC DNA]</scope>
    <source>
        <strain evidence="3">DSM 17465</strain>
    </source>
</reference>
<dbReference type="PIRSF" id="PIRSF029347">
    <property type="entry name" value="RecF"/>
    <property type="match status" value="1"/>
</dbReference>
<evidence type="ECO:0000259" key="1">
    <source>
        <dbReference type="Pfam" id="PF13304"/>
    </source>
</evidence>
<dbReference type="Gene3D" id="3.40.50.300">
    <property type="entry name" value="P-loop containing nucleotide triphosphate hydrolases"/>
    <property type="match status" value="2"/>
</dbReference>
<dbReference type="InterPro" id="IPR003959">
    <property type="entry name" value="ATPase_AAA_core"/>
</dbReference>
<feature type="domain" description="ATPase AAA-type core" evidence="1">
    <location>
        <begin position="27"/>
        <end position="337"/>
    </location>
</feature>
<dbReference type="Proteomes" id="UP000183371">
    <property type="component" value="Unassembled WGS sequence"/>
</dbReference>
<name>A0A1I6Z8K7_9HYPH</name>
<dbReference type="InterPro" id="IPR027417">
    <property type="entry name" value="P-loop_NTPase"/>
</dbReference>
<proteinExistence type="predicted"/>
<dbReference type="PANTHER" id="PTHR32182">
    <property type="entry name" value="DNA REPLICATION AND REPAIR PROTEIN RECF"/>
    <property type="match status" value="1"/>
</dbReference>
<dbReference type="GO" id="GO:0005524">
    <property type="term" value="F:ATP binding"/>
    <property type="evidence" value="ECO:0007669"/>
    <property type="project" value="InterPro"/>
</dbReference>
<gene>
    <name evidence="2" type="ORF">SAMN05444141_102152</name>
</gene>
<protein>
    <submittedName>
        <fullName evidence="2">Predicted ATPase</fullName>
    </submittedName>
</protein>
<dbReference type="GO" id="GO:0006302">
    <property type="term" value="P:double-strand break repair"/>
    <property type="evidence" value="ECO:0007669"/>
    <property type="project" value="TreeGrafter"/>
</dbReference>
<evidence type="ECO:0000313" key="3">
    <source>
        <dbReference type="Proteomes" id="UP000183371"/>
    </source>
</evidence>
<dbReference type="GO" id="GO:0000731">
    <property type="term" value="P:DNA synthesis involved in DNA repair"/>
    <property type="evidence" value="ECO:0007669"/>
    <property type="project" value="TreeGrafter"/>
</dbReference>
<evidence type="ECO:0000313" key="2">
    <source>
        <dbReference type="EMBL" id="SFT59032.1"/>
    </source>
</evidence>
<dbReference type="InterPro" id="IPR014555">
    <property type="entry name" value="RecF-like"/>
</dbReference>
<dbReference type="SUPFAM" id="SSF52540">
    <property type="entry name" value="P-loop containing nucleoside triphosphate hydrolases"/>
    <property type="match status" value="1"/>
</dbReference>
<dbReference type="Pfam" id="PF13304">
    <property type="entry name" value="AAA_21"/>
    <property type="match status" value="1"/>
</dbReference>
<organism evidence="2 3">
    <name type="scientific">Pseudovibrio denitrificans</name>
    <dbReference type="NCBI Taxonomy" id="258256"/>
    <lineage>
        <taxon>Bacteria</taxon>
        <taxon>Pseudomonadati</taxon>
        <taxon>Pseudomonadota</taxon>
        <taxon>Alphaproteobacteria</taxon>
        <taxon>Hyphomicrobiales</taxon>
        <taxon>Stappiaceae</taxon>
        <taxon>Pseudovibrio</taxon>
    </lineage>
</organism>
<keyword evidence="3" id="KW-1185">Reference proteome</keyword>
<dbReference type="EMBL" id="FPBD01000002">
    <property type="protein sequence ID" value="SFT59032.1"/>
    <property type="molecule type" value="Genomic_DNA"/>
</dbReference>
<dbReference type="PANTHER" id="PTHR32182:SF25">
    <property type="entry name" value="SLR1056 PROTEIN"/>
    <property type="match status" value="1"/>
</dbReference>
<sequence>MAMPPLSAIGIENYRSVHKLFMRVGAVNVFVGNNGVGKTNLYKSLELLQQAALGRITRAVSEEGGVDSVMWAGDLKTHEKKRIILRADLGDLSYRIELGLPNPISDPALPFETMVRDEELTLLTGKKPVVLMQRKGPSAFLRSSKGGKVTYDNELLPSETALASIRDGSQFPELDLVRRAITDWRFYHTFRSDRDSLLRRPSPNVTTPTLSSDGSDLAAVFATLKEIQKDTFFLQQAVDDAFPDSKLIIEANGQDCRFALQTPEIRRPFPSQELSDGTLQYLALLGAMLSYRLPSFIALNEPEASLHPDLLEPLAKVIAKASERSQIWLVTHSEQLADHIANHAGAYPRRIYKENGQTGIDGLKITGEFVGEEY</sequence>
<dbReference type="RefSeq" id="WP_008548010.1">
    <property type="nucleotide sequence ID" value="NZ_FPBD01000002.1"/>
</dbReference>
<accession>A0A1I6Z8K7</accession>